<protein>
    <recommendedName>
        <fullName evidence="3">Pre-mRNA-splicing factor Syf1/CRNKL1-like C-terminal HAT-repeats domain-containing protein</fullName>
    </recommendedName>
</protein>
<dbReference type="GO" id="GO:0071014">
    <property type="term" value="C:post-mRNA release spliceosomal complex"/>
    <property type="evidence" value="ECO:0007669"/>
    <property type="project" value="TreeGrafter"/>
</dbReference>
<dbReference type="InterPro" id="IPR045075">
    <property type="entry name" value="Syf1-like"/>
</dbReference>
<dbReference type="Gene3D" id="1.25.40.10">
    <property type="entry name" value="Tetratricopeptide repeat domain"/>
    <property type="match status" value="1"/>
</dbReference>
<gene>
    <name evidence="4" type="ORF">CTOB1V02_LOCUS6407</name>
</gene>
<feature type="compositionally biased region" description="Acidic residues" evidence="2">
    <location>
        <begin position="146"/>
        <end position="163"/>
    </location>
</feature>
<dbReference type="Pfam" id="PF23231">
    <property type="entry name" value="HAT_Syf1_CNRKL1_C"/>
    <property type="match status" value="1"/>
</dbReference>
<evidence type="ECO:0000256" key="2">
    <source>
        <dbReference type="SAM" id="MobiDB-lite"/>
    </source>
</evidence>
<evidence type="ECO:0000259" key="3">
    <source>
        <dbReference type="Pfam" id="PF23231"/>
    </source>
</evidence>
<dbReference type="PANTHER" id="PTHR11246">
    <property type="entry name" value="PRE-MRNA SPLICING FACTOR"/>
    <property type="match status" value="1"/>
</dbReference>
<feature type="compositionally biased region" description="Basic and acidic residues" evidence="2">
    <location>
        <begin position="127"/>
        <end position="136"/>
    </location>
</feature>
<feature type="domain" description="Pre-mRNA-splicing factor Syf1/CRNKL1-like C-terminal HAT-repeats" evidence="3">
    <location>
        <begin position="1"/>
        <end position="103"/>
    </location>
</feature>
<dbReference type="SUPFAM" id="SSF48452">
    <property type="entry name" value="TPR-like"/>
    <property type="match status" value="1"/>
</dbReference>
<dbReference type="EMBL" id="OB661575">
    <property type="protein sequence ID" value="CAD7228526.1"/>
    <property type="molecule type" value="Genomic_DNA"/>
</dbReference>
<dbReference type="AlphaFoldDB" id="A0A7R8ZQK2"/>
<reference evidence="4" key="1">
    <citation type="submission" date="2020-11" db="EMBL/GenBank/DDBJ databases">
        <authorList>
            <person name="Tran Van P."/>
        </authorList>
    </citation>
    <scope>NUCLEOTIDE SEQUENCE</scope>
</reference>
<organism evidence="4">
    <name type="scientific">Cyprideis torosa</name>
    <dbReference type="NCBI Taxonomy" id="163714"/>
    <lineage>
        <taxon>Eukaryota</taxon>
        <taxon>Metazoa</taxon>
        <taxon>Ecdysozoa</taxon>
        <taxon>Arthropoda</taxon>
        <taxon>Crustacea</taxon>
        <taxon>Oligostraca</taxon>
        <taxon>Ostracoda</taxon>
        <taxon>Podocopa</taxon>
        <taxon>Podocopida</taxon>
        <taxon>Cytherocopina</taxon>
        <taxon>Cytheroidea</taxon>
        <taxon>Cytherideidae</taxon>
        <taxon>Cyprideis</taxon>
    </lineage>
</organism>
<name>A0A7R8ZQK2_9CRUS</name>
<accession>A0A7R8ZQK2</accession>
<dbReference type="InterPro" id="IPR055430">
    <property type="entry name" value="HAT_Syf1_CNRKL1_C"/>
</dbReference>
<dbReference type="InterPro" id="IPR011990">
    <property type="entry name" value="TPR-like_helical_dom_sf"/>
</dbReference>
<keyword evidence="1" id="KW-0677">Repeat</keyword>
<dbReference type="OrthoDB" id="10067343at2759"/>
<feature type="region of interest" description="Disordered" evidence="2">
    <location>
        <begin position="110"/>
        <end position="192"/>
    </location>
</feature>
<dbReference type="GO" id="GO:0000349">
    <property type="term" value="P:generation of catalytic spliceosome for first transesterification step"/>
    <property type="evidence" value="ECO:0007669"/>
    <property type="project" value="TreeGrafter"/>
</dbReference>
<evidence type="ECO:0000313" key="4">
    <source>
        <dbReference type="EMBL" id="CAD7228526.1"/>
    </source>
</evidence>
<evidence type="ECO:0000256" key="1">
    <source>
        <dbReference type="ARBA" id="ARBA00022737"/>
    </source>
</evidence>
<sequence>MGLRFADLERKLGEIDRARAIYAHCSEMCDPRVTAEFWQTWKDFEVKHGNEDTIREMLRIKRSVQALYNTQVNMMSVQMMAGVVAPQTSTPAAGPQDAMRALEKEVVAAEPAPEGRGGNIQFVRGDVSNRDKEVAEGARTANPDEINLDEDSEEGSEDEDPEKEDSGAVPLEQKEVSAEVFGGLVNKESSQK</sequence>
<dbReference type="GO" id="GO:0000974">
    <property type="term" value="C:Prp19 complex"/>
    <property type="evidence" value="ECO:0007669"/>
    <property type="project" value="TreeGrafter"/>
</dbReference>
<proteinExistence type="predicted"/>
<dbReference type="GO" id="GO:0071007">
    <property type="term" value="C:U2-type catalytic step 2 spliceosome"/>
    <property type="evidence" value="ECO:0007669"/>
    <property type="project" value="TreeGrafter"/>
</dbReference>
<dbReference type="PANTHER" id="PTHR11246:SF5">
    <property type="entry name" value="PRE-MRNA-SPLICING FACTOR SYF1"/>
    <property type="match status" value="1"/>
</dbReference>